<dbReference type="GeneID" id="116918471"/>
<reference evidence="20" key="1">
    <citation type="submission" date="2015-10" db="EMBL/GenBank/DDBJ databases">
        <title>EvidentialGene: Evidence-directed Construction of Complete mRNA Transcriptomes without Genomes.</title>
        <authorList>
            <person name="Gilbert D.G."/>
        </authorList>
    </citation>
    <scope>NUCLEOTIDE SEQUENCE</scope>
</reference>
<evidence type="ECO:0000256" key="7">
    <source>
        <dbReference type="ARBA" id="ARBA00022723"/>
    </source>
</evidence>
<proteinExistence type="inferred from homology"/>
<feature type="signal peptide" evidence="17">
    <location>
        <begin position="1"/>
        <end position="23"/>
    </location>
</feature>
<evidence type="ECO:0000256" key="17">
    <source>
        <dbReference type="SAM" id="SignalP"/>
    </source>
</evidence>
<dbReference type="KEGG" id="dmk:116918471"/>
<organism evidence="20">
    <name type="scientific">Daphnia magna</name>
    <dbReference type="NCBI Taxonomy" id="35525"/>
    <lineage>
        <taxon>Eukaryota</taxon>
        <taxon>Metazoa</taxon>
        <taxon>Ecdysozoa</taxon>
        <taxon>Arthropoda</taxon>
        <taxon>Crustacea</taxon>
        <taxon>Branchiopoda</taxon>
        <taxon>Diplostraca</taxon>
        <taxon>Cladocera</taxon>
        <taxon>Anomopoda</taxon>
        <taxon>Daphniidae</taxon>
        <taxon>Daphnia</taxon>
    </lineage>
</organism>
<evidence type="ECO:0000256" key="5">
    <source>
        <dbReference type="ARBA" id="ARBA00011245"/>
    </source>
</evidence>
<dbReference type="SMART" id="SM00632">
    <property type="entry name" value="Aamy_C"/>
    <property type="match status" value="1"/>
</dbReference>
<dbReference type="SMART" id="SM00642">
    <property type="entry name" value="Aamy"/>
    <property type="match status" value="1"/>
</dbReference>
<dbReference type="InterPro" id="IPR017853">
    <property type="entry name" value="GH"/>
</dbReference>
<keyword evidence="7" id="KW-0479">Metal-binding</keyword>
<evidence type="ECO:0000256" key="12">
    <source>
        <dbReference type="ARBA" id="ARBA00023214"/>
    </source>
</evidence>
<evidence type="ECO:0000256" key="16">
    <source>
        <dbReference type="RuleBase" id="RU361134"/>
    </source>
</evidence>
<comment type="catalytic activity">
    <reaction evidence="1 16">
        <text>Endohydrolysis of (1-&gt;4)-alpha-D-glucosidic linkages in polysaccharides containing three or more (1-&gt;4)-alpha-linked D-glucose units.</text>
        <dbReference type="EC" id="3.2.1.1"/>
    </reaction>
</comment>
<dbReference type="Pfam" id="PF00128">
    <property type="entry name" value="Alpha-amylase"/>
    <property type="match status" value="1"/>
</dbReference>
<dbReference type="InterPro" id="IPR031319">
    <property type="entry name" value="A-amylase_C"/>
</dbReference>
<accession>A0A0P5S708</accession>
<dbReference type="InterPro" id="IPR006046">
    <property type="entry name" value="Alpha_amylase"/>
</dbReference>
<evidence type="ECO:0000256" key="8">
    <source>
        <dbReference type="ARBA" id="ARBA00022729"/>
    </source>
</evidence>
<feature type="domain" description="Glycosyl hydrolase family 13 catalytic" evidence="19">
    <location>
        <begin position="34"/>
        <end position="425"/>
    </location>
</feature>
<keyword evidence="12" id="KW-0868">Chloride</keyword>
<dbReference type="GO" id="GO:0004556">
    <property type="term" value="F:alpha-amylase activity"/>
    <property type="evidence" value="ECO:0007669"/>
    <property type="project" value="UniProtKB-UniRule"/>
</dbReference>
<evidence type="ECO:0000256" key="4">
    <source>
        <dbReference type="ARBA" id="ARBA00008061"/>
    </source>
</evidence>
<name>A0A0P5S708_9CRUS</name>
<dbReference type="AlphaFoldDB" id="A0A0P5S708"/>
<dbReference type="GO" id="GO:0046872">
    <property type="term" value="F:metal ion binding"/>
    <property type="evidence" value="ECO:0007669"/>
    <property type="project" value="UniProtKB-KW"/>
</dbReference>
<keyword evidence="9 16" id="KW-0378">Hydrolase</keyword>
<dbReference type="EMBL" id="GDIQ01097906">
    <property type="protein sequence ID" value="JAL53820.1"/>
    <property type="molecule type" value="Transcribed_RNA"/>
</dbReference>
<dbReference type="InterPro" id="IPR006047">
    <property type="entry name" value="GH13_cat_dom"/>
</dbReference>
<evidence type="ECO:0000256" key="15">
    <source>
        <dbReference type="RuleBase" id="RU003615"/>
    </source>
</evidence>
<dbReference type="Gene3D" id="3.20.20.80">
    <property type="entry name" value="Glycosidases"/>
    <property type="match status" value="1"/>
</dbReference>
<dbReference type="FunFam" id="2.60.40.1180:FF:000020">
    <property type="entry name" value="Pancreatic alpha-amylase"/>
    <property type="match status" value="1"/>
</dbReference>
<dbReference type="OrthoDB" id="550577at2759"/>
<evidence type="ECO:0000256" key="6">
    <source>
        <dbReference type="ARBA" id="ARBA00012595"/>
    </source>
</evidence>
<feature type="chain" id="PRO_5010918888" description="Alpha-amylase" evidence="17">
    <location>
        <begin position="24"/>
        <end position="547"/>
    </location>
</feature>
<keyword evidence="8 17" id="KW-0732">Signal</keyword>
<evidence type="ECO:0000313" key="20">
    <source>
        <dbReference type="EMBL" id="JAL53820.1"/>
    </source>
</evidence>
<comment type="subunit">
    <text evidence="5">Monomer.</text>
</comment>
<dbReference type="InterPro" id="IPR006048">
    <property type="entry name" value="A-amylase/branching_C"/>
</dbReference>
<dbReference type="PRINTS" id="PR00110">
    <property type="entry name" value="ALPHAAMYLASE"/>
</dbReference>
<dbReference type="InterPro" id="IPR013780">
    <property type="entry name" value="Glyco_hydro_b"/>
</dbReference>
<dbReference type="EC" id="3.2.1.1" evidence="6 16"/>
<evidence type="ECO:0000256" key="1">
    <source>
        <dbReference type="ARBA" id="ARBA00000548"/>
    </source>
</evidence>
<dbReference type="CDD" id="cd11317">
    <property type="entry name" value="AmyAc_bac_euk_AmyA"/>
    <property type="match status" value="1"/>
</dbReference>
<evidence type="ECO:0000256" key="9">
    <source>
        <dbReference type="ARBA" id="ARBA00022801"/>
    </source>
</evidence>
<comment type="similarity">
    <text evidence="4 15">Belongs to the glycosyl hydrolase 13 family.</text>
</comment>
<comment type="cofactor">
    <cofactor evidence="2">
        <name>Ca(2+)</name>
        <dbReference type="ChEBI" id="CHEBI:29108"/>
    </cofactor>
</comment>
<comment type="cofactor">
    <cofactor evidence="3">
        <name>chloride</name>
        <dbReference type="ChEBI" id="CHEBI:17996"/>
    </cofactor>
</comment>
<dbReference type="SUPFAM" id="SSF51445">
    <property type="entry name" value="(Trans)glycosidases"/>
    <property type="match status" value="1"/>
</dbReference>
<dbReference type="GO" id="GO:0005975">
    <property type="term" value="P:carbohydrate metabolic process"/>
    <property type="evidence" value="ECO:0007669"/>
    <property type="project" value="InterPro"/>
</dbReference>
<dbReference type="PANTHER" id="PTHR43447">
    <property type="entry name" value="ALPHA-AMYLASE"/>
    <property type="match status" value="1"/>
</dbReference>
<keyword evidence="14 16" id="KW-0326">Glycosidase</keyword>
<protein>
    <recommendedName>
        <fullName evidence="6 16">Alpha-amylase</fullName>
        <ecNumber evidence="6 16">3.2.1.1</ecNumber>
    </recommendedName>
</protein>
<dbReference type="Gene3D" id="2.60.40.1180">
    <property type="entry name" value="Golgi alpha-mannosidase II"/>
    <property type="match status" value="1"/>
</dbReference>
<dbReference type="SUPFAM" id="SSF51011">
    <property type="entry name" value="Glycosyl hydrolase domain"/>
    <property type="match status" value="1"/>
</dbReference>
<dbReference type="EMBL" id="GDIQ01097907">
    <property type="protein sequence ID" value="JAL53819.1"/>
    <property type="molecule type" value="Transcribed_RNA"/>
</dbReference>
<evidence type="ECO:0000256" key="10">
    <source>
        <dbReference type="ARBA" id="ARBA00022837"/>
    </source>
</evidence>
<evidence type="ECO:0000256" key="14">
    <source>
        <dbReference type="ARBA" id="ARBA00023295"/>
    </source>
</evidence>
<sequence length="547" mass="60637">MKCSVLAVPLLLLVSGCFRLSQAQHDPNNLSDRQIMVHLFEWKWNDIADECERFLSKMGFAGVQVSPPTENVVAWEPTPGVKRPWWERYQPVSYKLNTRSGTEQQFQDMVNRCNAVGVRIYCDMVLNHMTGDWPSGTPATGGSSFNTGSKDYPAVPYSTYDFNGRDKCSTSSGNIENYGDANQVRNCQLVGLKDLNQGSEYVRGKIIELLNRLISYGVAGFRFDASKHMWPGDLKAIADRLNNLPTDKGFPAGARAFIYQEVIDLGGEPITGAEYVGIGRVTEFKYGKFLGEAFRGRNQLKYLKNFGEGWGMLASGNALVFIDNHDNQRGHGAGGDMILTFRVPKLYKMAVAYMLAWPYGFTRVMSSYYWEQNIVNGQDKNDWVGPPSDSNWNIITPTINADETCGSGWVCEHRWRQIYNMVKFRNVVHGTTMNDWWDNGNNQIAFCRGGKGFIAINNDNYPLQQSLQTCLPSGTYCDVISGDLVNNQCTGKSITVGSDGKAFISLSNAEDDGVIAFHIQSAIGSGNQATTTASPGVTTPAPSCRKV</sequence>
<evidence type="ECO:0000256" key="2">
    <source>
        <dbReference type="ARBA" id="ARBA00001913"/>
    </source>
</evidence>
<keyword evidence="11" id="KW-1015">Disulfide bond</keyword>
<evidence type="ECO:0000256" key="3">
    <source>
        <dbReference type="ARBA" id="ARBA00001923"/>
    </source>
</evidence>
<evidence type="ECO:0000256" key="11">
    <source>
        <dbReference type="ARBA" id="ARBA00023157"/>
    </source>
</evidence>
<evidence type="ECO:0000256" key="13">
    <source>
        <dbReference type="ARBA" id="ARBA00023277"/>
    </source>
</evidence>
<dbReference type="Pfam" id="PF02806">
    <property type="entry name" value="Alpha-amylase_C"/>
    <property type="match status" value="1"/>
</dbReference>
<keyword evidence="13 16" id="KW-0119">Carbohydrate metabolism</keyword>
<dbReference type="RefSeq" id="XP_032780080.2">
    <property type="nucleotide sequence ID" value="XM_032924189.2"/>
</dbReference>
<evidence type="ECO:0000259" key="19">
    <source>
        <dbReference type="SMART" id="SM00642"/>
    </source>
</evidence>
<feature type="domain" description="Alpha-amylase C-terminal" evidence="18">
    <location>
        <begin position="434"/>
        <end position="522"/>
    </location>
</feature>
<evidence type="ECO:0000259" key="18">
    <source>
        <dbReference type="SMART" id="SM00632"/>
    </source>
</evidence>
<dbReference type="FunFam" id="3.20.20.80:FF:000056">
    <property type="entry name" value="Pancreatic alpha-amylase"/>
    <property type="match status" value="1"/>
</dbReference>
<dbReference type="PROSITE" id="PS51257">
    <property type="entry name" value="PROKAR_LIPOPROTEIN"/>
    <property type="match status" value="1"/>
</dbReference>
<keyword evidence="10" id="KW-0106">Calcium</keyword>